<proteinExistence type="predicted"/>
<dbReference type="PANTHER" id="PTHR37560">
    <property type="entry name" value="UPF0210 PROTEIN SPR0218"/>
    <property type="match status" value="1"/>
</dbReference>
<dbReference type="EMBL" id="FRCB01000001">
    <property type="protein sequence ID" value="SHL35611.1"/>
    <property type="molecule type" value="Genomic_DNA"/>
</dbReference>
<dbReference type="Pfam" id="PF05167">
    <property type="entry name" value="DUF711"/>
    <property type="match status" value="1"/>
</dbReference>
<dbReference type="PANTHER" id="PTHR37560:SF2">
    <property type="entry name" value="DUF711 DOMAIN-CONTAINING PROTEIN"/>
    <property type="match status" value="1"/>
</dbReference>
<evidence type="ECO:0008006" key="3">
    <source>
        <dbReference type="Google" id="ProtNLM"/>
    </source>
</evidence>
<protein>
    <recommendedName>
        <fullName evidence="3">DUF711 family protein</fullName>
    </recommendedName>
</protein>
<dbReference type="Proteomes" id="UP000322545">
    <property type="component" value="Unassembled WGS sequence"/>
</dbReference>
<gene>
    <name evidence="1" type="ORF">SAMN05443432_101233</name>
</gene>
<accession>A0A1M6ZYP6</accession>
<keyword evidence="2" id="KW-1185">Reference proteome</keyword>
<dbReference type="Gene3D" id="3.20.70.20">
    <property type="match status" value="1"/>
</dbReference>
<dbReference type="InterPro" id="IPR007841">
    <property type="entry name" value="UPF0210"/>
</dbReference>
<name>A0A1M6ZYP6_9RHOB</name>
<organism evidence="1 2">
    <name type="scientific">Roseovarius litoreus</name>
    <dbReference type="NCBI Taxonomy" id="1155722"/>
    <lineage>
        <taxon>Bacteria</taxon>
        <taxon>Pseudomonadati</taxon>
        <taxon>Pseudomonadota</taxon>
        <taxon>Alphaproteobacteria</taxon>
        <taxon>Rhodobacterales</taxon>
        <taxon>Roseobacteraceae</taxon>
        <taxon>Roseovarius</taxon>
    </lineage>
</organism>
<sequence>MIRAITIGLPIYDMPLPEIRAQVSEFSQAMGDAINERQWPMRTTRYCLPPLPTSFEAEAHKIPALIGSVARLSDETGVRWFCLPVDLTDDTPHKARLDALLSTLLREERLFTNLIVAKDKTISLRGARSTAEFILSVSRKSRKGYDNFRLGASCECLPNTPFFPFSRHEGLDLAFSLALETTEIALEVARGTRSLEQFQSEFVERLSERLVETDRFASELSTKTGARYAGLDCSLAPFPDGKTSVGRLLELLGADPFGSHGTVFLTALLTDCLKTSISSTGVRSTGFNGVMYSVLEDDILSRASRRRRLDISALNLFATMCGCGLDMIPVPGDVLVDDIELAILDTATLAVRLNKPLGVRLLPIPEHTLNEMTEFNMDFLCDARVFNLPGSDSHLVFDETQWAFQSPHAIGKQK</sequence>
<reference evidence="1 2" key="1">
    <citation type="submission" date="2016-11" db="EMBL/GenBank/DDBJ databases">
        <authorList>
            <person name="Varghese N."/>
            <person name="Submissions S."/>
        </authorList>
    </citation>
    <scope>NUCLEOTIDE SEQUENCE [LARGE SCALE GENOMIC DNA]</scope>
    <source>
        <strain evidence="1 2">DSM 28249</strain>
    </source>
</reference>
<evidence type="ECO:0000313" key="2">
    <source>
        <dbReference type="Proteomes" id="UP000322545"/>
    </source>
</evidence>
<dbReference type="RefSeq" id="WP_149777830.1">
    <property type="nucleotide sequence ID" value="NZ_FRCB01000001.1"/>
</dbReference>
<dbReference type="AlphaFoldDB" id="A0A1M6ZYP6"/>
<evidence type="ECO:0000313" key="1">
    <source>
        <dbReference type="EMBL" id="SHL35611.1"/>
    </source>
</evidence>
<dbReference type="SUPFAM" id="SSF51998">
    <property type="entry name" value="PFL-like glycyl radical enzymes"/>
    <property type="match status" value="1"/>
</dbReference>